<dbReference type="Proteomes" id="UP001139887">
    <property type="component" value="Unassembled WGS sequence"/>
</dbReference>
<dbReference type="PANTHER" id="PTHR11712:SF336">
    <property type="entry name" value="3-OXOACYL-[ACYL-CARRIER-PROTEIN] SYNTHASE, MITOCHONDRIAL"/>
    <property type="match status" value="1"/>
</dbReference>
<evidence type="ECO:0000313" key="5">
    <source>
        <dbReference type="Proteomes" id="UP001139887"/>
    </source>
</evidence>
<feature type="domain" description="Ketosynthase family 3 (KS3)" evidence="3">
    <location>
        <begin position="1"/>
        <end position="281"/>
    </location>
</feature>
<dbReference type="GO" id="GO:0005829">
    <property type="term" value="C:cytosol"/>
    <property type="evidence" value="ECO:0007669"/>
    <property type="project" value="TreeGrafter"/>
</dbReference>
<dbReference type="AlphaFoldDB" id="A0A9W8LZM3"/>
<dbReference type="InterPro" id="IPR014031">
    <property type="entry name" value="Ketoacyl_synth_C"/>
</dbReference>
<sequence length="358" mass="39191">MSRPCTSTSGGFVEAQGAGVVVLMSASAAIAYGAPIYGIVGMSGTATDKQGRSVPAPGKGILSSARESPRVTRMLDVSYRRQQFTAQKAALDQWKSAELQAIAGDNDDDLDMATHEIEATYKRQYQALQDTWGSEFWKRNTDISPLRGSLAAWGLTADDIGLASFHGTSTKANDKNESSVLNTQLKHLGRTPGHVVPAVCQKWLTGHSKAAAALFMLNGVLQSLRSGLVPGNRNADNIAAELKQYDYTVFLSKTIQTTGIKAALIKSFGFGQVGGELLVIHSDYVLAALTQEQLEAYNRQLRKRSLKADRYWQDVLIGKHPFVQIKHRPPFTEQQEESVYLDPLARVHFDPISNSYKF</sequence>
<dbReference type="Gene3D" id="3.40.47.10">
    <property type="match status" value="1"/>
</dbReference>
<dbReference type="Pfam" id="PF02801">
    <property type="entry name" value="Ketoacyl-synt_C"/>
    <property type="match status" value="1"/>
</dbReference>
<evidence type="ECO:0000256" key="2">
    <source>
        <dbReference type="ARBA" id="ARBA00022679"/>
    </source>
</evidence>
<dbReference type="Gene3D" id="6.10.140.1410">
    <property type="match status" value="1"/>
</dbReference>
<protein>
    <recommendedName>
        <fullName evidence="1">beta-ketoacyl-[acyl-carrier-protein] synthase I</fullName>
        <ecNumber evidence="1">2.3.1.41</ecNumber>
    </recommendedName>
</protein>
<evidence type="ECO:0000313" key="4">
    <source>
        <dbReference type="EMBL" id="KAJ2849317.1"/>
    </source>
</evidence>
<evidence type="ECO:0000256" key="1">
    <source>
        <dbReference type="ARBA" id="ARBA00013191"/>
    </source>
</evidence>
<dbReference type="EMBL" id="JANBUW010000086">
    <property type="protein sequence ID" value="KAJ2849317.1"/>
    <property type="molecule type" value="Genomic_DNA"/>
</dbReference>
<proteinExistence type="predicted"/>
<organism evidence="4 5">
    <name type="scientific">Coemansia brasiliensis</name>
    <dbReference type="NCBI Taxonomy" id="2650707"/>
    <lineage>
        <taxon>Eukaryota</taxon>
        <taxon>Fungi</taxon>
        <taxon>Fungi incertae sedis</taxon>
        <taxon>Zoopagomycota</taxon>
        <taxon>Kickxellomycotina</taxon>
        <taxon>Kickxellomycetes</taxon>
        <taxon>Kickxellales</taxon>
        <taxon>Kickxellaceae</taxon>
        <taxon>Coemansia</taxon>
    </lineage>
</organism>
<dbReference type="InterPro" id="IPR016039">
    <property type="entry name" value="Thiolase-like"/>
</dbReference>
<keyword evidence="5" id="KW-1185">Reference proteome</keyword>
<accession>A0A9W8LZM3</accession>
<dbReference type="EC" id="2.3.1.41" evidence="1"/>
<evidence type="ECO:0000259" key="3">
    <source>
        <dbReference type="PROSITE" id="PS52004"/>
    </source>
</evidence>
<dbReference type="GO" id="GO:0004315">
    <property type="term" value="F:3-oxoacyl-[acyl-carrier-protein] synthase activity"/>
    <property type="evidence" value="ECO:0007669"/>
    <property type="project" value="UniProtKB-EC"/>
</dbReference>
<dbReference type="SUPFAM" id="SSF53901">
    <property type="entry name" value="Thiolase-like"/>
    <property type="match status" value="1"/>
</dbReference>
<dbReference type="PROSITE" id="PS52004">
    <property type="entry name" value="KS3_2"/>
    <property type="match status" value="1"/>
</dbReference>
<reference evidence="4" key="1">
    <citation type="submission" date="2022-07" db="EMBL/GenBank/DDBJ databases">
        <title>Phylogenomic reconstructions and comparative analyses of Kickxellomycotina fungi.</title>
        <authorList>
            <person name="Reynolds N.K."/>
            <person name="Stajich J.E."/>
            <person name="Barry K."/>
            <person name="Grigoriev I.V."/>
            <person name="Crous P."/>
            <person name="Smith M.E."/>
        </authorList>
    </citation>
    <scope>NUCLEOTIDE SEQUENCE</scope>
    <source>
        <strain evidence="4">NRRL 1566</strain>
    </source>
</reference>
<dbReference type="InterPro" id="IPR000794">
    <property type="entry name" value="Beta-ketoacyl_synthase"/>
</dbReference>
<dbReference type="InterPro" id="IPR020841">
    <property type="entry name" value="PKS_Beta-ketoAc_synthase_dom"/>
</dbReference>
<dbReference type="OrthoDB" id="4251012at2759"/>
<dbReference type="PANTHER" id="PTHR11712">
    <property type="entry name" value="POLYKETIDE SYNTHASE-RELATED"/>
    <property type="match status" value="1"/>
</dbReference>
<dbReference type="GO" id="GO:0006633">
    <property type="term" value="P:fatty acid biosynthetic process"/>
    <property type="evidence" value="ECO:0007669"/>
    <property type="project" value="TreeGrafter"/>
</dbReference>
<comment type="caution">
    <text evidence="4">The sequence shown here is derived from an EMBL/GenBank/DDBJ whole genome shotgun (WGS) entry which is preliminary data.</text>
</comment>
<name>A0A9W8LZM3_9FUNG</name>
<keyword evidence="2" id="KW-0808">Transferase</keyword>
<gene>
    <name evidence="4" type="ORF">IWW36_002703</name>
</gene>